<gene>
    <name evidence="2" type="ORF">GCM10008015_15430</name>
</gene>
<dbReference type="RefSeq" id="WP_188493727.1">
    <property type="nucleotide sequence ID" value="NZ_BMGA01000003.1"/>
</dbReference>
<keyword evidence="3" id="KW-1185">Reference proteome</keyword>
<comment type="caution">
    <text evidence="2">The sequence shown here is derived from an EMBL/GenBank/DDBJ whole genome shotgun (WGS) entry which is preliminary data.</text>
</comment>
<feature type="transmembrane region" description="Helical" evidence="1">
    <location>
        <begin position="71"/>
        <end position="95"/>
    </location>
</feature>
<evidence type="ECO:0000313" key="2">
    <source>
        <dbReference type="EMBL" id="GGA75702.1"/>
    </source>
</evidence>
<dbReference type="EMBL" id="BMGA01000003">
    <property type="protein sequence ID" value="GGA75702.1"/>
    <property type="molecule type" value="Genomic_DNA"/>
</dbReference>
<organism evidence="2 3">
    <name type="scientific">Flavobacterium palustre</name>
    <dbReference type="NCBI Taxonomy" id="1476463"/>
    <lineage>
        <taxon>Bacteria</taxon>
        <taxon>Pseudomonadati</taxon>
        <taxon>Bacteroidota</taxon>
        <taxon>Flavobacteriia</taxon>
        <taxon>Flavobacteriales</taxon>
        <taxon>Flavobacteriaceae</taxon>
        <taxon>Flavobacterium</taxon>
    </lineage>
</organism>
<evidence type="ECO:0000256" key="1">
    <source>
        <dbReference type="SAM" id="Phobius"/>
    </source>
</evidence>
<accession>A0ABQ1HH18</accession>
<sequence>MKQNQILKITYFIFLLLITGIVWNGLYQAQFLEYDLNYGSLIEAFLISVGSFFGIVFIWRKWKNFILENKWLTISFLIACSPVSIILVVCNYSIFFGENLKV</sequence>
<feature type="transmembrane region" description="Helical" evidence="1">
    <location>
        <begin position="9"/>
        <end position="26"/>
    </location>
</feature>
<reference evidence="3" key="1">
    <citation type="journal article" date="2019" name="Int. J. Syst. Evol. Microbiol.">
        <title>The Global Catalogue of Microorganisms (GCM) 10K type strain sequencing project: providing services to taxonomists for standard genome sequencing and annotation.</title>
        <authorList>
            <consortium name="The Broad Institute Genomics Platform"/>
            <consortium name="The Broad Institute Genome Sequencing Center for Infectious Disease"/>
            <person name="Wu L."/>
            <person name="Ma J."/>
        </authorList>
    </citation>
    <scope>NUCLEOTIDE SEQUENCE [LARGE SCALE GENOMIC DNA]</scope>
    <source>
        <strain evidence="3">CGMCC 1.12811</strain>
    </source>
</reference>
<keyword evidence="1" id="KW-0472">Membrane</keyword>
<proteinExistence type="predicted"/>
<protein>
    <submittedName>
        <fullName evidence="2">Uncharacterized protein</fullName>
    </submittedName>
</protein>
<evidence type="ECO:0000313" key="3">
    <source>
        <dbReference type="Proteomes" id="UP000658793"/>
    </source>
</evidence>
<feature type="transmembrane region" description="Helical" evidence="1">
    <location>
        <begin position="38"/>
        <end position="59"/>
    </location>
</feature>
<keyword evidence="1" id="KW-1133">Transmembrane helix</keyword>
<dbReference type="Proteomes" id="UP000658793">
    <property type="component" value="Unassembled WGS sequence"/>
</dbReference>
<name>A0ABQ1HH18_9FLAO</name>
<keyword evidence="1" id="KW-0812">Transmembrane</keyword>